<proteinExistence type="predicted"/>
<dbReference type="InterPro" id="IPR013783">
    <property type="entry name" value="Ig-like_fold"/>
</dbReference>
<reference evidence="2 3" key="1">
    <citation type="submission" date="2020-06" db="EMBL/GenBank/DDBJ databases">
        <title>Dyadobacter sandarakinus sp. nov., isolated from the soil of the Arctic Yellow River Station.</title>
        <authorList>
            <person name="Zhang Y."/>
            <person name="Peng F."/>
        </authorList>
    </citation>
    <scope>NUCLEOTIDE SEQUENCE [LARGE SCALE GENOMIC DNA]</scope>
    <source>
        <strain evidence="2 3">Q3-56</strain>
    </source>
</reference>
<keyword evidence="3" id="KW-1185">Reference proteome</keyword>
<dbReference type="RefSeq" id="WP_204663465.1">
    <property type="nucleotide sequence ID" value="NZ_CP056775.1"/>
</dbReference>
<dbReference type="Proteomes" id="UP000612680">
    <property type="component" value="Chromosome"/>
</dbReference>
<accession>A0ABX7I7Y8</accession>
<dbReference type="EMBL" id="CP056775">
    <property type="protein sequence ID" value="QRR01293.1"/>
    <property type="molecule type" value="Genomic_DNA"/>
</dbReference>
<organism evidence="2 3">
    <name type="scientific">Dyadobacter sandarakinus</name>
    <dbReference type="NCBI Taxonomy" id="2747268"/>
    <lineage>
        <taxon>Bacteria</taxon>
        <taxon>Pseudomonadati</taxon>
        <taxon>Bacteroidota</taxon>
        <taxon>Cytophagia</taxon>
        <taxon>Cytophagales</taxon>
        <taxon>Spirosomataceae</taxon>
        <taxon>Dyadobacter</taxon>
    </lineage>
</organism>
<sequence>MNARKLVLSMLALVATLSNLQAHALWIQTAPAGSAGKAQQIKITYAEPGENPEKLGEWYSDVKEFELWLTRPDGKKEKLTTIAGEDHFTSQFTPQQEGVYTLSVGHSAKELGGKTIYQFNASALVRVGKSTAGNEAALNNNDLSIFADAAKSYQVQKPLRLTTVYKSTPGGKASLNVSSPSGWSRQIETDENGMAEFTPLWPGTYYIEASKSWKESGTHNGKEYNGIWRAATLLVDVAK</sequence>
<evidence type="ECO:0000256" key="1">
    <source>
        <dbReference type="SAM" id="SignalP"/>
    </source>
</evidence>
<dbReference type="SUPFAM" id="SSF117074">
    <property type="entry name" value="Hypothetical protein PA1324"/>
    <property type="match status" value="1"/>
</dbReference>
<name>A0ABX7I7Y8_9BACT</name>
<keyword evidence="1" id="KW-0732">Signal</keyword>
<evidence type="ECO:0000313" key="3">
    <source>
        <dbReference type="Proteomes" id="UP000612680"/>
    </source>
</evidence>
<dbReference type="InterPro" id="IPR019613">
    <property type="entry name" value="DUF4198"/>
</dbReference>
<dbReference type="Pfam" id="PF10670">
    <property type="entry name" value="DUF4198"/>
    <property type="match status" value="1"/>
</dbReference>
<protein>
    <submittedName>
        <fullName evidence="2">DUF4198 domain-containing protein</fullName>
    </submittedName>
</protein>
<evidence type="ECO:0000313" key="2">
    <source>
        <dbReference type="EMBL" id="QRR01293.1"/>
    </source>
</evidence>
<feature type="signal peptide" evidence="1">
    <location>
        <begin position="1"/>
        <end position="24"/>
    </location>
</feature>
<dbReference type="Gene3D" id="2.60.40.10">
    <property type="entry name" value="Immunoglobulins"/>
    <property type="match status" value="2"/>
</dbReference>
<gene>
    <name evidence="2" type="ORF">HWI92_10455</name>
</gene>
<feature type="chain" id="PRO_5046484220" evidence="1">
    <location>
        <begin position="25"/>
        <end position="239"/>
    </location>
</feature>